<dbReference type="PANTHER" id="PTHR34512:SF30">
    <property type="entry name" value="OUTER MEMBRANE PROTEIN ASSEMBLY FACTOR BAMB"/>
    <property type="match status" value="1"/>
</dbReference>
<name>A0A857J7U3_9BURK</name>
<dbReference type="InterPro" id="IPR029057">
    <property type="entry name" value="PRTase-like"/>
</dbReference>
<dbReference type="SUPFAM" id="SSF50998">
    <property type="entry name" value="Quinoprotein alcohol dehydrogenase-like"/>
    <property type="match status" value="1"/>
</dbReference>
<dbReference type="Pfam" id="PF13360">
    <property type="entry name" value="PQQ_2"/>
    <property type="match status" value="2"/>
</dbReference>
<gene>
    <name evidence="2" type="ORF">GT347_14790</name>
</gene>
<dbReference type="AlphaFoldDB" id="A0A857J7U3"/>
<dbReference type="SUPFAM" id="SSF53271">
    <property type="entry name" value="PRTase-like"/>
    <property type="match status" value="1"/>
</dbReference>
<dbReference type="CDD" id="cd06223">
    <property type="entry name" value="PRTases_typeI"/>
    <property type="match status" value="1"/>
</dbReference>
<dbReference type="InterPro" id="IPR018391">
    <property type="entry name" value="PQQ_b-propeller_rpt"/>
</dbReference>
<evidence type="ECO:0000313" key="2">
    <source>
        <dbReference type="EMBL" id="QHI99141.1"/>
    </source>
</evidence>
<dbReference type="InterPro" id="IPR011047">
    <property type="entry name" value="Quinoprotein_ADH-like_sf"/>
</dbReference>
<sequence length="566" mass="62006">MTDLAESTPCLLQQTELQAQRESLRQAIVRDALRLGPTLTFDLKRVLTQAGLCHTAGRLLWQAIRHLQPRLLIGPGFGGLPLAYAVAHHALEADGVDLALWLVRDKRKTYYSQRWIEGPELPADVRAVVIDDFLGAGSVLDLVEQAMADEKRQARLCGLGVLLDNWTPLGSRQIGLRLFPVLSVFRRHDLGLSRDCFDARPPDMQGAAPPFVRRMAWWRFAFNGHTRHPFKSSPAVADDSVFAVDDGGTAWRFDGASGEALWRTPPAGVHYKGVVQRLQHVDGSIVYGSYDGTLTRLCARSGAIVWRLRVDSSVHATSWVDAASGRLFINTEQSNRGEPCGHLQALDWACGRPLWRRPQAFWPPGSPVFDRQAAAVLATANDGLLVCVDAASGELRWSVQTQGLVRGQPVVTPDRRVAVATEDGHLQAFDLATGALLASRPYGPGLRHQVLLSSASCLYAFDARSHLLALRHGDLALQWLSRLRSPGAVGPLRWGRYLLVLSEEGHLAVFDESRGLKLWEGAIKGQYRQLPALGTVAGRPVLACASEASGLLLYEIDAFYGDSPDA</sequence>
<feature type="domain" description="Pyrrolo-quinoline quinone repeat" evidence="1">
    <location>
        <begin position="341"/>
        <end position="550"/>
    </location>
</feature>
<dbReference type="KEGG" id="xyk:GT347_14790"/>
<dbReference type="Proteomes" id="UP000464787">
    <property type="component" value="Chromosome"/>
</dbReference>
<dbReference type="InterPro" id="IPR000836">
    <property type="entry name" value="PRTase_dom"/>
</dbReference>
<dbReference type="InterPro" id="IPR015943">
    <property type="entry name" value="WD40/YVTN_repeat-like_dom_sf"/>
</dbReference>
<proteinExistence type="predicted"/>
<accession>A0A857J7U3</accession>
<dbReference type="InterPro" id="IPR002372">
    <property type="entry name" value="PQQ_rpt_dom"/>
</dbReference>
<dbReference type="Gene3D" id="3.40.50.2020">
    <property type="match status" value="1"/>
</dbReference>
<dbReference type="RefSeq" id="WP_160552922.1">
    <property type="nucleotide sequence ID" value="NZ_CP047650.1"/>
</dbReference>
<dbReference type="PANTHER" id="PTHR34512">
    <property type="entry name" value="CELL SURFACE PROTEIN"/>
    <property type="match status" value="1"/>
</dbReference>
<reference evidence="2 3" key="1">
    <citation type="submission" date="2020-01" db="EMBL/GenBank/DDBJ databases">
        <title>Genome sequencing of strain KACC 21265.</title>
        <authorList>
            <person name="Heo J."/>
            <person name="Kim S.-J."/>
            <person name="Kim J.-S."/>
            <person name="Hong S.-B."/>
            <person name="Kwon S.-W."/>
        </authorList>
    </citation>
    <scope>NUCLEOTIDE SEQUENCE [LARGE SCALE GENOMIC DNA]</scope>
    <source>
        <strain evidence="2 3">KACC 21265</strain>
    </source>
</reference>
<protein>
    <submittedName>
        <fullName evidence="2">PQQ-binding-like beta-propeller repeat protein</fullName>
    </submittedName>
</protein>
<dbReference type="EMBL" id="CP047650">
    <property type="protein sequence ID" value="QHI99141.1"/>
    <property type="molecule type" value="Genomic_DNA"/>
</dbReference>
<organism evidence="2 3">
    <name type="scientific">Xylophilus rhododendri</name>
    <dbReference type="NCBI Taxonomy" id="2697032"/>
    <lineage>
        <taxon>Bacteria</taxon>
        <taxon>Pseudomonadati</taxon>
        <taxon>Pseudomonadota</taxon>
        <taxon>Betaproteobacteria</taxon>
        <taxon>Burkholderiales</taxon>
        <taxon>Xylophilus</taxon>
    </lineage>
</organism>
<dbReference type="Gene3D" id="2.130.10.10">
    <property type="entry name" value="YVTN repeat-like/Quinoprotein amine dehydrogenase"/>
    <property type="match status" value="1"/>
</dbReference>
<evidence type="ECO:0000313" key="3">
    <source>
        <dbReference type="Proteomes" id="UP000464787"/>
    </source>
</evidence>
<evidence type="ECO:0000259" key="1">
    <source>
        <dbReference type="Pfam" id="PF13360"/>
    </source>
</evidence>
<feature type="domain" description="Pyrrolo-quinoline quinone repeat" evidence="1">
    <location>
        <begin position="218"/>
        <end position="263"/>
    </location>
</feature>
<keyword evidence="3" id="KW-1185">Reference proteome</keyword>
<dbReference type="SMART" id="SM00564">
    <property type="entry name" value="PQQ"/>
    <property type="match status" value="4"/>
</dbReference>